<keyword evidence="7 15" id="KW-0808">Transferase</keyword>
<comment type="catalytic activity">
    <reaction evidence="14 15">
        <text>N(4)-{beta-D-GlcNAc-(1-&gt;2)-alpha-D-Man-(1-&gt;3)-[beta-D-GlcNAc-(1-&gt;2)-alpha-D-Man-(1-&gt;6)]-beta-D-Man-(1-&gt;4)-beta-D-GlcNAc-(1-&gt;4)-beta-D-GlcNAc}-L-asparaginyl-[protein] + GDP-beta-L-fucose = an N(4)-{beta-D-GlcNAc-(1-&gt;2)-alpha-D-Man-(1-&gt;3)-[beta-D-GlcNAc-(1-&gt;2)-alpha-D-Man-(1-&gt;6)]-beta-D-Man-(1-&gt;4)-beta-D-GlcNAc-(1-&gt;4)-[alpha-L-Fuc-(1-&gt;6)]-beta-D-GlcNAc}-L-asparaginyl-[protein] + GDP + H(+)</text>
        <dbReference type="Rhea" id="RHEA:12985"/>
        <dbReference type="Rhea" id="RHEA-COMP:13526"/>
        <dbReference type="Rhea" id="RHEA-COMP:13532"/>
        <dbReference type="ChEBI" id="CHEBI:15378"/>
        <dbReference type="ChEBI" id="CHEBI:57273"/>
        <dbReference type="ChEBI" id="CHEBI:58189"/>
        <dbReference type="ChEBI" id="CHEBI:60651"/>
        <dbReference type="ChEBI" id="CHEBI:137207"/>
        <dbReference type="EC" id="2.4.1.68"/>
    </reaction>
</comment>
<dbReference type="EMBL" id="HBUF01202321">
    <property type="protein sequence ID" value="CAG6662327.1"/>
    <property type="molecule type" value="Transcribed_RNA"/>
</dbReference>
<feature type="disulfide bond" evidence="18">
    <location>
        <begin position="455"/>
        <end position="462"/>
    </location>
</feature>
<evidence type="ECO:0000259" key="21">
    <source>
        <dbReference type="PROSITE" id="PS51659"/>
    </source>
</evidence>
<dbReference type="CDD" id="cd11300">
    <property type="entry name" value="Fut8_like"/>
    <property type="match status" value="1"/>
</dbReference>
<dbReference type="EMBL" id="HBUF01111122">
    <property type="protein sequence ID" value="CAG6640266.1"/>
    <property type="molecule type" value="Transcribed_RNA"/>
</dbReference>
<sequence>MKFIGRQIGWCRLLGFLSIVWLLFILMVLGFFHLEPDTKYSKRLNEVIKDMELLKSKNSELHALIKECNLMSISEGRAELSSNMEHALSIHSPNPNQPSSNYEITRIKIGNNVQEFWYYVNSELTKFKTEVVNYSPLLASKLEQVISETAEHKRSLVKDLGSLQASDLFEEWRSKESLDLSDLVQRRLEYLQNPADCRTARKLVCNLNKGCGYGCQLHHVVYCFIVAYATQRTLIMKSKGWRYARGGWEEVFEPVSKTCTSLEGASISNWPGHEDTQVINLPVIDSISPRPPYLPLSIPKDLEPRLSRLHGDPIVWWIGQILKYLFKPQPKTREFLNKYGEKINFQKPIVGIHIRRTDKVGTEAAFHHVDEYMAGVEDYYKQLALTQTVNEKRVYVATDDPQVLTEIQEKYPQYKVLGDPSIAQTASVGRRYSESSLMGIITDIHYLSNCNYLVCTFSSQICRVAYEYMNTMYPDASARYKSLDDIYYFGGQVSRIHIAVLPHTPKDPSEMELVVGDRISVAGNHWNGYSKGTNLRTNQLALYPTFKVVPHVETAEFPTYPQVPLSTSPSEQISS</sequence>
<feature type="domain" description="GT23" evidence="21">
    <location>
        <begin position="199"/>
        <end position="483"/>
    </location>
</feature>
<dbReference type="EMBL" id="HBUF01539424">
    <property type="protein sequence ID" value="CAG6754501.1"/>
    <property type="molecule type" value="Transcribed_RNA"/>
</dbReference>
<evidence type="ECO:0000256" key="19">
    <source>
        <dbReference type="PROSITE-ProRule" id="PRU00992"/>
    </source>
</evidence>
<comment type="similarity">
    <text evidence="15 19">Belongs to the glycosyltransferase 23 family.</text>
</comment>
<dbReference type="Pfam" id="PF19745">
    <property type="entry name" value="FUT8_N_cat"/>
    <property type="match status" value="1"/>
</dbReference>
<dbReference type="EMBL" id="HBUF01202320">
    <property type="protein sequence ID" value="CAG6662326.1"/>
    <property type="molecule type" value="Transcribed_RNA"/>
</dbReference>
<dbReference type="AlphaFoldDB" id="A0A8D8ZVR0"/>
<evidence type="ECO:0000256" key="4">
    <source>
        <dbReference type="ARBA" id="ARBA00018201"/>
    </source>
</evidence>
<protein>
    <recommendedName>
        <fullName evidence="4 15">Alpha-(1,6)-fucosyltransferase</fullName>
        <ecNumber evidence="3 15">2.4.1.68</ecNumber>
    </recommendedName>
</protein>
<name>A0A8D8ZVR0_9HEMI</name>
<dbReference type="PANTHER" id="PTHR13132">
    <property type="entry name" value="ALPHA- 1,6 -FUCOSYLTRANSFERASE"/>
    <property type="match status" value="1"/>
</dbReference>
<evidence type="ECO:0000256" key="20">
    <source>
        <dbReference type="SAM" id="Phobius"/>
    </source>
</evidence>
<keyword evidence="13 18" id="KW-1015">Disulfide bond</keyword>
<evidence type="ECO:0000313" key="22">
    <source>
        <dbReference type="EMBL" id="CAG6754505.1"/>
    </source>
</evidence>
<feature type="disulfide bond" evidence="18">
    <location>
        <begin position="211"/>
        <end position="215"/>
    </location>
</feature>
<dbReference type="InterPro" id="IPR036028">
    <property type="entry name" value="SH3-like_dom_sf"/>
</dbReference>
<proteinExistence type="inferred from homology"/>
<evidence type="ECO:0000256" key="13">
    <source>
        <dbReference type="ARBA" id="ARBA00023157"/>
    </source>
</evidence>
<dbReference type="PROSITE" id="PS51659">
    <property type="entry name" value="GT23"/>
    <property type="match status" value="1"/>
</dbReference>
<dbReference type="GO" id="GO:0006487">
    <property type="term" value="P:protein N-linked glycosylation"/>
    <property type="evidence" value="ECO:0007669"/>
    <property type="project" value="TreeGrafter"/>
</dbReference>
<evidence type="ECO:0000256" key="18">
    <source>
        <dbReference type="PIRSR" id="PIRSR000472-52"/>
    </source>
</evidence>
<evidence type="ECO:0000256" key="8">
    <source>
        <dbReference type="ARBA" id="ARBA00022692"/>
    </source>
</evidence>
<feature type="transmembrane region" description="Helical" evidence="20">
    <location>
        <begin position="12"/>
        <end position="34"/>
    </location>
</feature>
<reference evidence="22" key="1">
    <citation type="submission" date="2021-05" db="EMBL/GenBank/DDBJ databases">
        <authorList>
            <person name="Alioto T."/>
            <person name="Alioto T."/>
            <person name="Gomez Garrido J."/>
        </authorList>
    </citation>
    <scope>NUCLEOTIDE SEQUENCE</scope>
</reference>
<dbReference type="InterPro" id="IPR045573">
    <property type="entry name" value="Fut8_N_cat"/>
</dbReference>
<organism evidence="22">
    <name type="scientific">Cacopsylla melanoneura</name>
    <dbReference type="NCBI Taxonomy" id="428564"/>
    <lineage>
        <taxon>Eukaryota</taxon>
        <taxon>Metazoa</taxon>
        <taxon>Ecdysozoa</taxon>
        <taxon>Arthropoda</taxon>
        <taxon>Hexapoda</taxon>
        <taxon>Insecta</taxon>
        <taxon>Pterygota</taxon>
        <taxon>Neoptera</taxon>
        <taxon>Paraneoptera</taxon>
        <taxon>Hemiptera</taxon>
        <taxon>Sternorrhyncha</taxon>
        <taxon>Psylloidea</taxon>
        <taxon>Psyllidae</taxon>
        <taxon>Psyllinae</taxon>
        <taxon>Cacopsylla</taxon>
    </lineage>
</organism>
<accession>A0A8D8ZVR0</accession>
<dbReference type="FunFam" id="3.40.50.11350:FF:000001">
    <property type="entry name" value="Alpha-(1,6)-fucosyltransferase"/>
    <property type="match status" value="1"/>
</dbReference>
<dbReference type="EMBL" id="HBUF01202319">
    <property type="protein sequence ID" value="CAG6662325.1"/>
    <property type="molecule type" value="Transcribed_RNA"/>
</dbReference>
<evidence type="ECO:0000256" key="2">
    <source>
        <dbReference type="ARBA" id="ARBA00004922"/>
    </source>
</evidence>
<evidence type="ECO:0000256" key="3">
    <source>
        <dbReference type="ARBA" id="ARBA00012660"/>
    </source>
</evidence>
<keyword evidence="6 15" id="KW-0328">Glycosyltransferase</keyword>
<evidence type="ECO:0000256" key="16">
    <source>
        <dbReference type="PIRSR" id="PIRSR000472-50"/>
    </source>
</evidence>
<dbReference type="InterPro" id="IPR015827">
    <property type="entry name" value="Fut8"/>
</dbReference>
<evidence type="ECO:0000256" key="6">
    <source>
        <dbReference type="ARBA" id="ARBA00022676"/>
    </source>
</evidence>
<dbReference type="EMBL" id="HBUF01539425">
    <property type="protein sequence ID" value="CAG6754502.1"/>
    <property type="molecule type" value="Transcribed_RNA"/>
</dbReference>
<dbReference type="EMBL" id="HBUF01111123">
    <property type="protein sequence ID" value="CAG6640267.1"/>
    <property type="molecule type" value="Transcribed_RNA"/>
</dbReference>
<evidence type="ECO:0000256" key="15">
    <source>
        <dbReference type="PIRNR" id="PIRNR000472"/>
    </source>
</evidence>
<feature type="disulfide bond" evidence="18">
    <location>
        <begin position="205"/>
        <end position="223"/>
    </location>
</feature>
<dbReference type="EMBL" id="HBUF01111124">
    <property type="protein sequence ID" value="CAG6640268.1"/>
    <property type="molecule type" value="Transcribed_RNA"/>
</dbReference>
<dbReference type="FunFam" id="2.30.30.40:FF:000070">
    <property type="entry name" value="Alpha-(1,6)-fucosyltransferase"/>
    <property type="match status" value="1"/>
</dbReference>
<dbReference type="Gene3D" id="1.10.287.1060">
    <property type="entry name" value="ESAT-6-like"/>
    <property type="match status" value="1"/>
</dbReference>
<dbReference type="UniPathway" id="UPA00378"/>
<dbReference type="EC" id="2.4.1.68" evidence="3 15"/>
<dbReference type="GO" id="GO:0032580">
    <property type="term" value="C:Golgi cisterna membrane"/>
    <property type="evidence" value="ECO:0007669"/>
    <property type="project" value="UniProtKB-SubCell"/>
</dbReference>
<evidence type="ECO:0000256" key="11">
    <source>
        <dbReference type="ARBA" id="ARBA00023034"/>
    </source>
</evidence>
<dbReference type="EMBL" id="HBUF01539427">
    <property type="protein sequence ID" value="CAG6754504.1"/>
    <property type="molecule type" value="Transcribed_RNA"/>
</dbReference>
<dbReference type="InterPro" id="IPR027350">
    <property type="entry name" value="GT23_dom"/>
</dbReference>
<keyword evidence="8 20" id="KW-0812">Transmembrane</keyword>
<feature type="short sequence motif" description="SH3-binding" evidence="17">
    <location>
        <begin position="289"/>
        <end position="295"/>
    </location>
</feature>
<feature type="disulfide bond" evidence="18">
    <location>
        <begin position="197"/>
        <end position="259"/>
    </location>
</feature>
<comment type="function">
    <text evidence="15">Catalyzes the addition of fucose in alpha 1-6 linkage to the first GlcNAc residue, next to the peptide chains in N-glycans.</text>
</comment>
<evidence type="ECO:0000256" key="9">
    <source>
        <dbReference type="ARBA" id="ARBA00022968"/>
    </source>
</evidence>
<evidence type="ECO:0000256" key="17">
    <source>
        <dbReference type="PIRSR" id="PIRSR000472-51"/>
    </source>
</evidence>
<dbReference type="InterPro" id="IPR035653">
    <property type="entry name" value="Fut8_SH3"/>
</dbReference>
<evidence type="ECO:0000256" key="10">
    <source>
        <dbReference type="ARBA" id="ARBA00022989"/>
    </source>
</evidence>
<dbReference type="PANTHER" id="PTHR13132:SF29">
    <property type="entry name" value="ALPHA-(1,6)-FUCOSYLTRANSFERASE"/>
    <property type="match status" value="1"/>
</dbReference>
<evidence type="ECO:0000256" key="7">
    <source>
        <dbReference type="ARBA" id="ARBA00022679"/>
    </source>
</evidence>
<feature type="region of interest" description="Important for donor substrate binding" evidence="16 19">
    <location>
        <begin position="355"/>
        <end position="356"/>
    </location>
</feature>
<comment type="subcellular location">
    <subcellularLocation>
        <location evidence="1">Golgi apparatus</location>
        <location evidence="1">Golgi stack membrane</location>
        <topology evidence="1">Single-pass type II membrane protein</topology>
    </subcellularLocation>
</comment>
<dbReference type="EMBL" id="HBUF01539428">
    <property type="protein sequence ID" value="CAG6754505.1"/>
    <property type="molecule type" value="Transcribed_RNA"/>
</dbReference>
<evidence type="ECO:0000256" key="12">
    <source>
        <dbReference type="ARBA" id="ARBA00023136"/>
    </source>
</evidence>
<keyword evidence="5" id="KW-0728">SH3 domain</keyword>
<dbReference type="Gene3D" id="3.40.50.11350">
    <property type="match status" value="1"/>
</dbReference>
<dbReference type="EMBL" id="HBUF01364637">
    <property type="protein sequence ID" value="CAG6722901.1"/>
    <property type="molecule type" value="Transcribed_RNA"/>
</dbReference>
<keyword evidence="9" id="KW-0735">Signal-anchor</keyword>
<evidence type="ECO:0000256" key="14">
    <source>
        <dbReference type="ARBA" id="ARBA00093238"/>
    </source>
</evidence>
<dbReference type="GO" id="GO:0008424">
    <property type="term" value="F:glycoprotein 6-alpha-L-fucosyltransferase activity"/>
    <property type="evidence" value="ECO:0007669"/>
    <property type="project" value="UniProtKB-EC"/>
</dbReference>
<dbReference type="SUPFAM" id="SSF50044">
    <property type="entry name" value="SH3-domain"/>
    <property type="match status" value="1"/>
</dbReference>
<keyword evidence="10 20" id="KW-1133">Transmembrane helix</keyword>
<evidence type="ECO:0000256" key="1">
    <source>
        <dbReference type="ARBA" id="ARBA00004447"/>
    </source>
</evidence>
<evidence type="ECO:0000256" key="5">
    <source>
        <dbReference type="ARBA" id="ARBA00022443"/>
    </source>
</evidence>
<keyword evidence="12 15" id="KW-0472">Membrane</keyword>
<dbReference type="PIRSF" id="PIRSF000472">
    <property type="entry name" value="Alpha1_6FUT_euk"/>
    <property type="match status" value="1"/>
</dbReference>
<dbReference type="Gene3D" id="2.30.30.40">
    <property type="entry name" value="SH3 Domains"/>
    <property type="match status" value="1"/>
</dbReference>
<dbReference type="CDD" id="cd11792">
    <property type="entry name" value="SH3_Fut8"/>
    <property type="match status" value="1"/>
</dbReference>
<keyword evidence="11 15" id="KW-0333">Golgi apparatus</keyword>
<dbReference type="EMBL" id="HBUF01539426">
    <property type="protein sequence ID" value="CAG6754503.1"/>
    <property type="molecule type" value="Transcribed_RNA"/>
</dbReference>
<comment type="pathway">
    <text evidence="2 15">Protein modification; protein glycosylation.</text>
</comment>